<dbReference type="InterPro" id="IPR039535">
    <property type="entry name" value="ASST-like"/>
</dbReference>
<name>A0ABN3FRU3_9PSEU</name>
<dbReference type="PANTHER" id="PTHR35340">
    <property type="entry name" value="PQQ ENZYME REPEAT PROTEIN-RELATED"/>
    <property type="match status" value="1"/>
</dbReference>
<sequence length="474" mass="50647">MLVGVLLAVPALLAGVLPATAAPPVAEAPPQPAEFVSRPDLSPPVVRIDRGPGRTEPGQIFVAPHGTDTHSGPMILDETGQPVWFQPVGDGDRHFTMDFKAQRYQGEPVLTWWQGAPHPGYGSGEYVITNQAYEQVATVRAGNGLEADLHEMVITPRDTALITAYHTVQLDRPVVEGVVQEIDIATGEVLFDWRSLDHVAPAESTAPVPEDPAAPHDYIHLNSITEDAAGNLLISARHTDALYQVDRGSGEIIWRMGGTNSDFAVDPEAAFARQHDAGWLPDGRMSLFDNAASEPGPISRGLVLDVDQQARTVGLAESYEHPGGATSVSQGNHQVLAGGNHFVGWGSVPEFTEFGPAGEVRLHGSLGDGMESYRAFKLNWSGAPTDQPAAAMRDETGGRAIYASWNGATEVRSWRILAGQSADGLRPVVENVPREAFETRAVLPSAEPYAAVEALDTDGRVIGRSPVIEPSARS</sequence>
<feature type="chain" id="PRO_5046100022" description="Arylsulfotransferase ASST" evidence="2">
    <location>
        <begin position="22"/>
        <end position="474"/>
    </location>
</feature>
<evidence type="ECO:0000256" key="2">
    <source>
        <dbReference type="SAM" id="SignalP"/>
    </source>
</evidence>
<proteinExistence type="predicted"/>
<feature type="signal peptide" evidence="2">
    <location>
        <begin position="1"/>
        <end position="21"/>
    </location>
</feature>
<evidence type="ECO:0008006" key="5">
    <source>
        <dbReference type="Google" id="ProtNLM"/>
    </source>
</evidence>
<keyword evidence="4" id="KW-1185">Reference proteome</keyword>
<reference evidence="3 4" key="1">
    <citation type="journal article" date="2019" name="Int. J. Syst. Evol. Microbiol.">
        <title>The Global Catalogue of Microorganisms (GCM) 10K type strain sequencing project: providing services to taxonomists for standard genome sequencing and annotation.</title>
        <authorList>
            <consortium name="The Broad Institute Genomics Platform"/>
            <consortium name="The Broad Institute Genome Sequencing Center for Infectious Disease"/>
            <person name="Wu L."/>
            <person name="Ma J."/>
        </authorList>
    </citation>
    <scope>NUCLEOTIDE SEQUENCE [LARGE SCALE GENOMIC DNA]</scope>
    <source>
        <strain evidence="3 4">JCM 16221</strain>
    </source>
</reference>
<protein>
    <recommendedName>
        <fullName evidence="5">Arylsulfotransferase ASST</fullName>
    </recommendedName>
</protein>
<dbReference type="SUPFAM" id="SSF50998">
    <property type="entry name" value="Quinoprotein alcohol dehydrogenase-like"/>
    <property type="match status" value="1"/>
</dbReference>
<evidence type="ECO:0000313" key="3">
    <source>
        <dbReference type="EMBL" id="GAA2336305.1"/>
    </source>
</evidence>
<dbReference type="Pfam" id="PF14269">
    <property type="entry name" value="Arylsulfotran_2"/>
    <property type="match status" value="1"/>
</dbReference>
<dbReference type="InterPro" id="IPR011047">
    <property type="entry name" value="Quinoprotein_ADH-like_sf"/>
</dbReference>
<dbReference type="Proteomes" id="UP001501218">
    <property type="component" value="Unassembled WGS sequence"/>
</dbReference>
<gene>
    <name evidence="3" type="ORF">GCM10009854_10290</name>
</gene>
<feature type="region of interest" description="Disordered" evidence="1">
    <location>
        <begin position="24"/>
        <end position="44"/>
    </location>
</feature>
<dbReference type="EMBL" id="BAAARA010000002">
    <property type="protein sequence ID" value="GAA2336305.1"/>
    <property type="molecule type" value="Genomic_DNA"/>
</dbReference>
<organism evidence="3 4">
    <name type="scientific">Saccharopolyspora halophila</name>
    <dbReference type="NCBI Taxonomy" id="405551"/>
    <lineage>
        <taxon>Bacteria</taxon>
        <taxon>Bacillati</taxon>
        <taxon>Actinomycetota</taxon>
        <taxon>Actinomycetes</taxon>
        <taxon>Pseudonocardiales</taxon>
        <taxon>Pseudonocardiaceae</taxon>
        <taxon>Saccharopolyspora</taxon>
    </lineage>
</organism>
<dbReference type="PANTHER" id="PTHR35340:SF6">
    <property type="entry name" value="ASST-DOMAIN-CONTAINING PROTEIN"/>
    <property type="match status" value="1"/>
</dbReference>
<comment type="caution">
    <text evidence="3">The sequence shown here is derived from an EMBL/GenBank/DDBJ whole genome shotgun (WGS) entry which is preliminary data.</text>
</comment>
<accession>A0ABN3FRU3</accession>
<evidence type="ECO:0000256" key="1">
    <source>
        <dbReference type="SAM" id="MobiDB-lite"/>
    </source>
</evidence>
<evidence type="ECO:0000313" key="4">
    <source>
        <dbReference type="Proteomes" id="UP001501218"/>
    </source>
</evidence>
<keyword evidence="2" id="KW-0732">Signal</keyword>
<dbReference type="InterPro" id="IPR053143">
    <property type="entry name" value="Arylsulfate_ST"/>
</dbReference>